<dbReference type="Proteomes" id="UP000317624">
    <property type="component" value="Unassembled WGS sequence"/>
</dbReference>
<dbReference type="GO" id="GO:0016787">
    <property type="term" value="F:hydrolase activity"/>
    <property type="evidence" value="ECO:0007669"/>
    <property type="project" value="UniProtKB-KW"/>
</dbReference>
<keyword evidence="5" id="KW-1185">Reference proteome</keyword>
<dbReference type="InterPro" id="IPR000086">
    <property type="entry name" value="NUDIX_hydrolase_dom"/>
</dbReference>
<dbReference type="InterPro" id="IPR059176">
    <property type="entry name" value="UDP-X_N"/>
</dbReference>
<evidence type="ECO:0000313" key="5">
    <source>
        <dbReference type="Proteomes" id="UP000317624"/>
    </source>
</evidence>
<evidence type="ECO:0000256" key="1">
    <source>
        <dbReference type="ARBA" id="ARBA00001946"/>
    </source>
</evidence>
<accession>A0A558BSK8</accession>
<organism evidence="4 5">
    <name type="scientific">Hymenobacter setariae</name>
    <dbReference type="NCBI Taxonomy" id="2594794"/>
    <lineage>
        <taxon>Bacteria</taxon>
        <taxon>Pseudomonadati</taxon>
        <taxon>Bacteroidota</taxon>
        <taxon>Cytophagia</taxon>
        <taxon>Cytophagales</taxon>
        <taxon>Hymenobacteraceae</taxon>
        <taxon>Hymenobacter</taxon>
    </lineage>
</organism>
<dbReference type="Pfam" id="PF00293">
    <property type="entry name" value="NUDIX"/>
    <property type="match status" value="1"/>
</dbReference>
<sequence>MSSDSLPSDLEQASATTPPSAADWLAIAQRLQALAQAGLAYNPPVFDAERYEEVLALSLKMMSNLSGQPVATFAEAFAVEHGYPTPKVDVRAVLFRGTDEVLLVQEKIDGGRWSLPGGWADVGSTPFEVAVKEAWEETGLKVEAVRLLALWDKKKHPHPPQPWYVYKVMVLCQVVGGTLQLDTTETTGVRWVHRSELPHLALSTDRVTLSQLEQLFDFAEHPDLPTLCD</sequence>
<keyword evidence="2 4" id="KW-0378">Hydrolase</keyword>
<dbReference type="PANTHER" id="PTHR43046">
    <property type="entry name" value="GDP-MANNOSE MANNOSYL HYDROLASE"/>
    <property type="match status" value="1"/>
</dbReference>
<dbReference type="RefSeq" id="WP_144850387.1">
    <property type="nucleotide sequence ID" value="NZ_VMRJ01000004.1"/>
</dbReference>
<evidence type="ECO:0000256" key="2">
    <source>
        <dbReference type="ARBA" id="ARBA00022801"/>
    </source>
</evidence>
<comment type="caution">
    <text evidence="4">The sequence shown here is derived from an EMBL/GenBank/DDBJ whole genome shotgun (WGS) entry which is preliminary data.</text>
</comment>
<comment type="cofactor">
    <cofactor evidence="1">
        <name>Mg(2+)</name>
        <dbReference type="ChEBI" id="CHEBI:18420"/>
    </cofactor>
</comment>
<dbReference type="Gene3D" id="3.90.79.10">
    <property type="entry name" value="Nucleoside Triphosphate Pyrophosphohydrolase"/>
    <property type="match status" value="1"/>
</dbReference>
<dbReference type="AlphaFoldDB" id="A0A558BSK8"/>
<name>A0A558BSK8_9BACT</name>
<proteinExistence type="predicted"/>
<evidence type="ECO:0000259" key="3">
    <source>
        <dbReference type="PROSITE" id="PS51462"/>
    </source>
</evidence>
<protein>
    <submittedName>
        <fullName evidence="4">NUDIX hydrolase</fullName>
    </submittedName>
</protein>
<dbReference type="OrthoDB" id="9804442at2"/>
<gene>
    <name evidence="4" type="ORF">FNT36_17700</name>
</gene>
<feature type="domain" description="Nudix hydrolase" evidence="3">
    <location>
        <begin position="85"/>
        <end position="214"/>
    </location>
</feature>
<dbReference type="PROSITE" id="PS51462">
    <property type="entry name" value="NUDIX"/>
    <property type="match status" value="1"/>
</dbReference>
<dbReference type="InterPro" id="IPR015797">
    <property type="entry name" value="NUDIX_hydrolase-like_dom_sf"/>
</dbReference>
<dbReference type="PANTHER" id="PTHR43046:SF16">
    <property type="entry name" value="ADP-RIBOSE PYROPHOSPHATASE YJHB-RELATED"/>
    <property type="match status" value="1"/>
</dbReference>
<dbReference type="Pfam" id="PF12535">
    <property type="entry name" value="Nudix_N"/>
    <property type="match status" value="1"/>
</dbReference>
<dbReference type="SUPFAM" id="SSF55811">
    <property type="entry name" value="Nudix"/>
    <property type="match status" value="1"/>
</dbReference>
<evidence type="ECO:0000313" key="4">
    <source>
        <dbReference type="EMBL" id="TVT39482.1"/>
    </source>
</evidence>
<dbReference type="EMBL" id="VMRJ01000004">
    <property type="protein sequence ID" value="TVT39482.1"/>
    <property type="molecule type" value="Genomic_DNA"/>
</dbReference>
<dbReference type="Gene3D" id="6.10.250.1120">
    <property type="match status" value="1"/>
</dbReference>
<reference evidence="4 5" key="1">
    <citation type="submission" date="2019-07" db="EMBL/GenBank/DDBJ databases">
        <title>Hymenobacter sp. straun FUR1 Genome sequencing and assembly.</title>
        <authorList>
            <person name="Chhetri G."/>
        </authorList>
    </citation>
    <scope>NUCLEOTIDE SEQUENCE [LARGE SCALE GENOMIC DNA]</scope>
    <source>
        <strain evidence="4 5">Fur1</strain>
    </source>
</reference>